<reference evidence="5" key="1">
    <citation type="submission" date="2022-07" db="EMBL/GenBank/DDBJ databases">
        <title>Gramela sediminis sp. nov., isolated from deep-sea sediment of the Indian Ocean.</title>
        <authorList>
            <person name="Shi H."/>
        </authorList>
    </citation>
    <scope>NUCLEOTIDE SEQUENCE</scope>
    <source>
        <strain evidence="5">GC03-9</strain>
    </source>
</reference>
<dbReference type="PANTHER" id="PTHR43798">
    <property type="entry name" value="MONOACYLGLYCEROL LIPASE"/>
    <property type="match status" value="1"/>
</dbReference>
<feature type="chain" id="PRO_5040953456" evidence="3">
    <location>
        <begin position="21"/>
        <end position="304"/>
    </location>
</feature>
<dbReference type="Proteomes" id="UP001155280">
    <property type="component" value="Unassembled WGS sequence"/>
</dbReference>
<evidence type="ECO:0000313" key="6">
    <source>
        <dbReference type="Proteomes" id="UP001155280"/>
    </source>
</evidence>
<dbReference type="InterPro" id="IPR002410">
    <property type="entry name" value="Peptidase_S33"/>
</dbReference>
<gene>
    <name evidence="5" type="ORF">MKO06_13255</name>
</gene>
<dbReference type="GO" id="GO:0008233">
    <property type="term" value="F:peptidase activity"/>
    <property type="evidence" value="ECO:0007669"/>
    <property type="project" value="InterPro"/>
</dbReference>
<dbReference type="RefSeq" id="WP_241552557.1">
    <property type="nucleotide sequence ID" value="NZ_JANCNS010000003.1"/>
</dbReference>
<feature type="signal peptide" evidence="3">
    <location>
        <begin position="1"/>
        <end position="20"/>
    </location>
</feature>
<comment type="caution">
    <text evidence="5">The sequence shown here is derived from an EMBL/GenBank/DDBJ whole genome shotgun (WGS) entry which is preliminary data.</text>
</comment>
<evidence type="ECO:0000256" key="3">
    <source>
        <dbReference type="SAM" id="SignalP"/>
    </source>
</evidence>
<dbReference type="PRINTS" id="PR00793">
    <property type="entry name" value="PROAMNOPTASE"/>
</dbReference>
<dbReference type="InterPro" id="IPR029058">
    <property type="entry name" value="AB_hydrolase_fold"/>
</dbReference>
<protein>
    <submittedName>
        <fullName evidence="5">Alpha/beta hydrolase</fullName>
    </submittedName>
</protein>
<organism evidence="5 6">
    <name type="scientific">Christiangramia oceanisediminis</name>
    <dbReference type="NCBI Taxonomy" id="2920386"/>
    <lineage>
        <taxon>Bacteria</taxon>
        <taxon>Pseudomonadati</taxon>
        <taxon>Bacteroidota</taxon>
        <taxon>Flavobacteriia</taxon>
        <taxon>Flavobacteriales</taxon>
        <taxon>Flavobacteriaceae</taxon>
        <taxon>Christiangramia</taxon>
    </lineage>
</organism>
<dbReference type="Pfam" id="PF00561">
    <property type="entry name" value="Abhydrolase_1"/>
    <property type="match status" value="1"/>
</dbReference>
<accession>A0A9X2KZ91</accession>
<proteinExistence type="inferred from homology"/>
<dbReference type="PRINTS" id="PR00111">
    <property type="entry name" value="ABHYDROLASE"/>
</dbReference>
<name>A0A9X2KZ91_9FLAO</name>
<keyword evidence="2 5" id="KW-0378">Hydrolase</keyword>
<feature type="domain" description="AB hydrolase-1" evidence="4">
    <location>
        <begin position="42"/>
        <end position="284"/>
    </location>
</feature>
<keyword evidence="6" id="KW-1185">Reference proteome</keyword>
<dbReference type="GO" id="GO:0006508">
    <property type="term" value="P:proteolysis"/>
    <property type="evidence" value="ECO:0007669"/>
    <property type="project" value="InterPro"/>
</dbReference>
<evidence type="ECO:0000256" key="2">
    <source>
        <dbReference type="ARBA" id="ARBA00022801"/>
    </source>
</evidence>
<dbReference type="InterPro" id="IPR000073">
    <property type="entry name" value="AB_hydrolase_1"/>
</dbReference>
<evidence type="ECO:0000259" key="4">
    <source>
        <dbReference type="Pfam" id="PF00561"/>
    </source>
</evidence>
<dbReference type="EMBL" id="JANCNS010000003">
    <property type="protein sequence ID" value="MCP9200881.1"/>
    <property type="molecule type" value="Genomic_DNA"/>
</dbReference>
<dbReference type="AlphaFoldDB" id="A0A9X2KZ91"/>
<keyword evidence="3" id="KW-0732">Signal</keyword>
<dbReference type="SUPFAM" id="SSF53474">
    <property type="entry name" value="alpha/beta-Hydrolases"/>
    <property type="match status" value="1"/>
</dbReference>
<evidence type="ECO:0000256" key="1">
    <source>
        <dbReference type="ARBA" id="ARBA00010088"/>
    </source>
</evidence>
<evidence type="ECO:0000313" key="5">
    <source>
        <dbReference type="EMBL" id="MCP9200881.1"/>
    </source>
</evidence>
<dbReference type="InterPro" id="IPR050266">
    <property type="entry name" value="AB_hydrolase_sf"/>
</dbReference>
<dbReference type="Gene3D" id="3.40.50.1820">
    <property type="entry name" value="alpha/beta hydrolase"/>
    <property type="match status" value="1"/>
</dbReference>
<comment type="similarity">
    <text evidence="1">Belongs to the peptidase S33 family.</text>
</comment>
<sequence length="304" mass="34124">MKRFFLAFNFAFLCSFGLFGQYQSFKTTDGELAFQSFGEGFPVLIINGGPGISSSGFADLAQMLAENNRTIIYDQRGTGLSKLENLDSSTINLDLMVEDIELLRKHLGYDKWIVLGHSFGGMLAYAYAVKHPQRVQAMIQSHSGGLDLDILEDFDVYSQLSETYRDSLNHYSAKIQLGDSSEETARRRATILARAYLFNDSLAAGISGRFMDGNMRINSLMWKDLSQNNFDLSAELSEFNKPVLILNGKNEVAPINLAEKAHKILPNSSLVIMDRCGHYGWLDRPDIYLTEVSEFLKQHSKSNL</sequence>